<dbReference type="KEGG" id="ptaw:DW352_02390"/>
<dbReference type="Proteomes" id="UP000254889">
    <property type="component" value="Chromosome"/>
</dbReference>
<reference evidence="1 2" key="1">
    <citation type="submission" date="2018-07" db="EMBL/GenBank/DDBJ databases">
        <authorList>
            <person name="Quirk P.G."/>
            <person name="Krulwich T.A."/>
        </authorList>
    </citation>
    <scope>NUCLEOTIDE SEQUENCE [LARGE SCALE GENOMIC DNA]</scope>
    <source>
        <strain evidence="1 2">CC-BB4</strain>
    </source>
</reference>
<evidence type="ECO:0000313" key="2">
    <source>
        <dbReference type="Proteomes" id="UP000254889"/>
    </source>
</evidence>
<evidence type="ECO:0000313" key="1">
    <source>
        <dbReference type="EMBL" id="AXK83824.1"/>
    </source>
</evidence>
<dbReference type="EMBL" id="CP031417">
    <property type="protein sequence ID" value="AXK83824.1"/>
    <property type="molecule type" value="Genomic_DNA"/>
</dbReference>
<dbReference type="InterPro" id="IPR021473">
    <property type="entry name" value="DUF3126"/>
</dbReference>
<dbReference type="OrthoDB" id="7632283at2"/>
<keyword evidence="2" id="KW-1185">Reference proteome</keyword>
<proteinExistence type="predicted"/>
<dbReference type="Pfam" id="PF11324">
    <property type="entry name" value="DUF3126"/>
    <property type="match status" value="1"/>
</dbReference>
<accession>A0A346A3S7</accession>
<sequence length="81" mass="9210">MVIQLGQDPSIQPIPALNAYLRSRFDNDQIRVVMRPKKTDSLEAYIGEEFLGVLFVENEKGRRSYIFELPILDVDLAGDLA</sequence>
<name>A0A346A3S7_9HYPH</name>
<protein>
    <submittedName>
        <fullName evidence="1">DUF3126 family protein</fullName>
    </submittedName>
</protein>
<organism evidence="1 2">
    <name type="scientific">Pseudolabrys taiwanensis</name>
    <dbReference type="NCBI Taxonomy" id="331696"/>
    <lineage>
        <taxon>Bacteria</taxon>
        <taxon>Pseudomonadati</taxon>
        <taxon>Pseudomonadota</taxon>
        <taxon>Alphaproteobacteria</taxon>
        <taxon>Hyphomicrobiales</taxon>
        <taxon>Xanthobacteraceae</taxon>
        <taxon>Pseudolabrys</taxon>
    </lineage>
</organism>
<gene>
    <name evidence="1" type="ORF">DW352_02390</name>
</gene>
<dbReference type="AlphaFoldDB" id="A0A346A3S7"/>